<dbReference type="SUPFAM" id="SSF53335">
    <property type="entry name" value="S-adenosyl-L-methionine-dependent methyltransferases"/>
    <property type="match status" value="1"/>
</dbReference>
<accession>A0A836KF49</accession>
<dbReference type="KEGG" id="lenr:94168629"/>
<reference evidence="2 3" key="1">
    <citation type="submission" date="2021-02" db="EMBL/GenBank/DDBJ databases">
        <title>Leishmania (Mundinia) enrietti genome sequencing and assembly.</title>
        <authorList>
            <person name="Almutairi H."/>
            <person name="Gatherer D."/>
        </authorList>
    </citation>
    <scope>NUCLEOTIDE SEQUENCE [LARGE SCALE GENOMIC DNA]</scope>
    <source>
        <strain evidence="2">CUR178</strain>
    </source>
</reference>
<dbReference type="GeneID" id="94168629"/>
<dbReference type="EMBL" id="JAFHKP010000034">
    <property type="protein sequence ID" value="KAG5468515.1"/>
    <property type="molecule type" value="Genomic_DNA"/>
</dbReference>
<keyword evidence="3" id="KW-1185">Reference proteome</keyword>
<evidence type="ECO:0000313" key="2">
    <source>
        <dbReference type="EMBL" id="KAG5468515.1"/>
    </source>
</evidence>
<protein>
    <recommendedName>
        <fullName evidence="4">Methyltransferase</fullName>
    </recommendedName>
</protein>
<organism evidence="2 3">
    <name type="scientific">Leishmania enriettii</name>
    <dbReference type="NCBI Taxonomy" id="5663"/>
    <lineage>
        <taxon>Eukaryota</taxon>
        <taxon>Discoba</taxon>
        <taxon>Euglenozoa</taxon>
        <taxon>Kinetoplastea</taxon>
        <taxon>Metakinetoplastina</taxon>
        <taxon>Trypanosomatida</taxon>
        <taxon>Trypanosomatidae</taxon>
        <taxon>Leishmaniinae</taxon>
        <taxon>Leishmania</taxon>
    </lineage>
</organism>
<evidence type="ECO:0000313" key="3">
    <source>
        <dbReference type="Proteomes" id="UP000674179"/>
    </source>
</evidence>
<name>A0A836KF49_LEIEN</name>
<feature type="region of interest" description="Disordered" evidence="1">
    <location>
        <begin position="346"/>
        <end position="382"/>
    </location>
</feature>
<dbReference type="Proteomes" id="UP000674179">
    <property type="component" value="Chromosome 34"/>
</dbReference>
<dbReference type="OrthoDB" id="245628at2759"/>
<proteinExistence type="predicted"/>
<sequence length="827" mass="91085">MRSATSSHLSQSCARRTPLSAMRACVMPRCCCASVSPLPFLSAAAETMPTLHRSVASAHMHASCLLTQLLSEQKPHSLETAVSSTEQWWKLVERLVQLPVVAADLGQLLVETVHAEEAQRDVGGTEFEEKVVAQWEEWVWSSAPCTVPTPAEREADASEDELRVSRSGVLSFTQFADLLHSYDRYRRGVRWGASRNTGDWSSHGGAAAAAAYYRRRYFIHPWHGIHCPVGTAEQMPYVYLLQWMLTRKGSSGEASPTVAELWERHRARAPFQSSSPSFKALDVCCQSGYVLDLLIRAGAGVVVASDSDPAALANTESTYHEYMRESGARSQKALLYTRRCEGLPLPAAPHHRSIRSSTPSEPRRGGAGANTGTEVQSTSASAAERRRRRAWIEARGYSGLAWPSEERVLCGSESVGADAAAGPFDVLYIHPPTAASLWPVATTERFNLRKTMWWRKLHHSAKAEGLDATVLLPYLPCAAAPALTRHNPIATRSGLERVLNALRADVTEHSAAPPPPDDEARRSGTLLSDEGYVVFVLPRTYDTDLLLRREMLGAPSLADLVVAQLDGCYDVILRRRCGMCASPSANDAAQSSSAAERMLLSIFRAAQLRVEGTASCAPAQWVAEVQRISREDMWHDVLVLRKNRTAAGRYAARCTESRSRDRAAAASSVEWEDTFEYNEYYPRGAAPHTSHHWTDLVPTYSYLERDFYDSPSVERNFLAVGHPISANSAVAASYGVPGATTPRATAAGAPSQGTDGVTEASQLASESFRTVFAQELRTRRRSKLRKLALSPLERQEWYIDEKLVKSSAAKLELLNELSKWDLKDYDN</sequence>
<evidence type="ECO:0000256" key="1">
    <source>
        <dbReference type="SAM" id="MobiDB-lite"/>
    </source>
</evidence>
<dbReference type="InterPro" id="IPR029063">
    <property type="entry name" value="SAM-dependent_MTases_sf"/>
</dbReference>
<gene>
    <name evidence="2" type="ORF">CUR178_01347</name>
</gene>
<comment type="caution">
    <text evidence="2">The sequence shown here is derived from an EMBL/GenBank/DDBJ whole genome shotgun (WGS) entry which is preliminary data.</text>
</comment>
<evidence type="ECO:0008006" key="4">
    <source>
        <dbReference type="Google" id="ProtNLM"/>
    </source>
</evidence>
<dbReference type="RefSeq" id="XP_067689222.1">
    <property type="nucleotide sequence ID" value="XM_067833119.1"/>
</dbReference>
<dbReference type="AlphaFoldDB" id="A0A836KF49"/>